<dbReference type="PANTHER" id="PTHR42742">
    <property type="entry name" value="TRANSCRIPTIONAL REPRESSOR MPRA"/>
    <property type="match status" value="1"/>
</dbReference>
<dbReference type="GO" id="GO:0008270">
    <property type="term" value="F:zinc ion binding"/>
    <property type="evidence" value="ECO:0007669"/>
    <property type="project" value="InterPro"/>
</dbReference>
<name>A0A2G1VNB8_9FLAO</name>
<dbReference type="OrthoDB" id="9808275at2"/>
<evidence type="ECO:0000256" key="1">
    <source>
        <dbReference type="ARBA" id="ARBA00022723"/>
    </source>
</evidence>
<protein>
    <recommendedName>
        <fullName evidence="5">Phosphomannose isomerase type I catalytic domain-containing protein</fullName>
    </recommendedName>
</protein>
<evidence type="ECO:0000256" key="4">
    <source>
        <dbReference type="PIRSR" id="PIRSR036894-2"/>
    </source>
</evidence>
<organism evidence="6 7">
    <name type="scientific">Leeuwenhoekiella nanhaiensis</name>
    <dbReference type="NCBI Taxonomy" id="1655491"/>
    <lineage>
        <taxon>Bacteria</taxon>
        <taxon>Pseudomonadati</taxon>
        <taxon>Bacteroidota</taxon>
        <taxon>Flavobacteriia</taxon>
        <taxon>Flavobacteriales</taxon>
        <taxon>Flavobacteriaceae</taxon>
        <taxon>Leeuwenhoekiella</taxon>
    </lineage>
</organism>
<keyword evidence="2 3" id="KW-0862">Zinc</keyword>
<keyword evidence="1 3" id="KW-0479">Metal-binding</keyword>
<dbReference type="EMBL" id="NQXA01000017">
    <property type="protein sequence ID" value="PHQ28261.1"/>
    <property type="molecule type" value="Genomic_DNA"/>
</dbReference>
<dbReference type="Pfam" id="PF20511">
    <property type="entry name" value="PMI_typeI_cat"/>
    <property type="match status" value="1"/>
</dbReference>
<accession>A0A2G1VNB8</accession>
<dbReference type="GO" id="GO:0005975">
    <property type="term" value="P:carbohydrate metabolic process"/>
    <property type="evidence" value="ECO:0007669"/>
    <property type="project" value="InterPro"/>
</dbReference>
<feature type="domain" description="Phosphomannose isomerase type I catalytic" evidence="5">
    <location>
        <begin position="9"/>
        <end position="116"/>
    </location>
</feature>
<dbReference type="CDD" id="cd07010">
    <property type="entry name" value="cupin_PMI_type_I_N_bac"/>
    <property type="match status" value="1"/>
</dbReference>
<dbReference type="InterPro" id="IPR014710">
    <property type="entry name" value="RmlC-like_jellyroll"/>
</dbReference>
<evidence type="ECO:0000313" key="6">
    <source>
        <dbReference type="EMBL" id="PHQ28261.1"/>
    </source>
</evidence>
<evidence type="ECO:0000313" key="7">
    <source>
        <dbReference type="Proteomes" id="UP000229433"/>
    </source>
</evidence>
<dbReference type="InterPro" id="IPR051804">
    <property type="entry name" value="Carb_Metab_Reg_Kinase/Isom"/>
</dbReference>
<feature type="binding site" evidence="3">
    <location>
        <position position="106"/>
    </location>
    <ligand>
        <name>Zn(2+)</name>
        <dbReference type="ChEBI" id="CHEBI:29105"/>
    </ligand>
</feature>
<evidence type="ECO:0000256" key="3">
    <source>
        <dbReference type="PIRSR" id="PIRSR036894-1"/>
    </source>
</evidence>
<reference evidence="6 7" key="1">
    <citation type="submission" date="2017-08" db="EMBL/GenBank/DDBJ databases">
        <title>The whole genome shortgun sequences of strain Leeuwenhoekiella nanhaiensis G18 from the South China Sea.</title>
        <authorList>
            <person name="Liu Q."/>
        </authorList>
    </citation>
    <scope>NUCLEOTIDE SEQUENCE [LARGE SCALE GENOMIC DNA]</scope>
    <source>
        <strain evidence="6 7">G18</strain>
    </source>
</reference>
<dbReference type="PIRSF" id="PIRSF036894">
    <property type="entry name" value="PMI_Firm_short"/>
    <property type="match status" value="1"/>
</dbReference>
<sequence>MQTSFYPFTFQPVLKEKIWGGQKLYSLFQKGNDAQAKMGESWEIADLPEGQSLVKSGDLQGKTLHELIEMNPEALLGEKVYKRFGKNFPLLIKFIDAAQDLSIQVHPTDETSPTGTGKTEMWYIMQADPGALLTVGFNKKITKEEYDKRIEDLSIEEVMDTHVVTEGDSFFINAGRIHAIGGGVLLAEIQQTSDVTYRVYDYNRKDDSGNLRDLHVAESREVLDFELTQDFKLEYDRKASNTPQTLKHHTYFKTDWLKLEGKDYIINRTDSFTILIVVSGSLTYEGSGASGSINTGQTLLLPAANSGLTISAEACEVLEVYL</sequence>
<keyword evidence="7" id="KW-1185">Reference proteome</keyword>
<comment type="cofactor">
    <cofactor evidence="3">
        <name>Zn(2+)</name>
        <dbReference type="ChEBI" id="CHEBI:29105"/>
    </cofactor>
    <text evidence="3">Binds 1 zinc ion per subunit.</text>
</comment>
<dbReference type="AlphaFoldDB" id="A0A2G1VNB8"/>
<evidence type="ECO:0000256" key="2">
    <source>
        <dbReference type="ARBA" id="ARBA00022833"/>
    </source>
</evidence>
<gene>
    <name evidence="6" type="ORF">CJ305_16030</name>
</gene>
<evidence type="ECO:0000259" key="5">
    <source>
        <dbReference type="Pfam" id="PF20511"/>
    </source>
</evidence>
<comment type="caution">
    <text evidence="6">The sequence shown here is derived from an EMBL/GenBank/DDBJ whole genome shotgun (WGS) entry which is preliminary data.</text>
</comment>
<feature type="active site" evidence="4">
    <location>
        <position position="198"/>
    </location>
</feature>
<feature type="binding site" evidence="3">
    <location>
        <position position="120"/>
    </location>
    <ligand>
        <name>Zn(2+)</name>
        <dbReference type="ChEBI" id="CHEBI:29105"/>
    </ligand>
</feature>
<dbReference type="Proteomes" id="UP000229433">
    <property type="component" value="Unassembled WGS sequence"/>
</dbReference>
<dbReference type="GO" id="GO:0004476">
    <property type="term" value="F:mannose-6-phosphate isomerase activity"/>
    <property type="evidence" value="ECO:0007669"/>
    <property type="project" value="InterPro"/>
</dbReference>
<feature type="binding site" evidence="3">
    <location>
        <position position="178"/>
    </location>
    <ligand>
        <name>Zn(2+)</name>
        <dbReference type="ChEBI" id="CHEBI:29105"/>
    </ligand>
</feature>
<proteinExistence type="predicted"/>
<dbReference type="RefSeq" id="WP_099647316.1">
    <property type="nucleotide sequence ID" value="NZ_KZ319298.1"/>
</dbReference>
<dbReference type="InterPro" id="IPR046457">
    <property type="entry name" value="PMI_typeI_cat"/>
</dbReference>
<dbReference type="InterPro" id="IPR014628">
    <property type="entry name" value="Man6P_isomerase_Firm_short"/>
</dbReference>
<dbReference type="InterPro" id="IPR011051">
    <property type="entry name" value="RmlC_Cupin_sf"/>
</dbReference>
<dbReference type="SUPFAM" id="SSF51182">
    <property type="entry name" value="RmlC-like cupins"/>
    <property type="match status" value="1"/>
</dbReference>
<dbReference type="Gene3D" id="2.60.120.10">
    <property type="entry name" value="Jelly Rolls"/>
    <property type="match status" value="2"/>
</dbReference>
<dbReference type="PANTHER" id="PTHR42742:SF3">
    <property type="entry name" value="FRUCTOKINASE"/>
    <property type="match status" value="1"/>
</dbReference>